<keyword evidence="5 12" id="KW-0067">ATP-binding</keyword>
<keyword evidence="3 9" id="KW-0812">Transmembrane</keyword>
<evidence type="ECO:0000313" key="12">
    <source>
        <dbReference type="EMBL" id="MBB6578884.1"/>
    </source>
</evidence>
<feature type="transmembrane region" description="Helical" evidence="9">
    <location>
        <begin position="149"/>
        <end position="179"/>
    </location>
</feature>
<feature type="compositionally biased region" description="Basic and acidic residues" evidence="8">
    <location>
        <begin position="572"/>
        <end position="582"/>
    </location>
</feature>
<feature type="transmembrane region" description="Helical" evidence="9">
    <location>
        <begin position="58"/>
        <end position="75"/>
    </location>
</feature>
<comment type="subcellular location">
    <subcellularLocation>
        <location evidence="1">Cell membrane</location>
        <topology evidence="1">Multi-pass membrane protein</topology>
    </subcellularLocation>
</comment>
<dbReference type="InterPro" id="IPR011527">
    <property type="entry name" value="ABC1_TM_dom"/>
</dbReference>
<keyword evidence="6 9" id="KW-1133">Transmembrane helix</keyword>
<keyword evidence="7 9" id="KW-0472">Membrane</keyword>
<accession>A0ABR6RIA1</accession>
<dbReference type="PANTHER" id="PTHR24221:SF654">
    <property type="entry name" value="ATP-BINDING CASSETTE SUB-FAMILY B MEMBER 6"/>
    <property type="match status" value="1"/>
</dbReference>
<dbReference type="CDD" id="cd18584">
    <property type="entry name" value="ABC_6TM_AarD_CydD"/>
    <property type="match status" value="1"/>
</dbReference>
<evidence type="ECO:0000256" key="9">
    <source>
        <dbReference type="SAM" id="Phobius"/>
    </source>
</evidence>
<evidence type="ECO:0000256" key="2">
    <source>
        <dbReference type="ARBA" id="ARBA00022475"/>
    </source>
</evidence>
<dbReference type="PROSITE" id="PS50929">
    <property type="entry name" value="ABC_TM1F"/>
    <property type="match status" value="1"/>
</dbReference>
<dbReference type="Gene3D" id="1.20.1560.10">
    <property type="entry name" value="ABC transporter type 1, transmembrane domain"/>
    <property type="match status" value="1"/>
</dbReference>
<dbReference type="PANTHER" id="PTHR24221">
    <property type="entry name" value="ATP-BINDING CASSETTE SUB-FAMILY B"/>
    <property type="match status" value="1"/>
</dbReference>
<evidence type="ECO:0000256" key="7">
    <source>
        <dbReference type="ARBA" id="ARBA00023136"/>
    </source>
</evidence>
<feature type="transmembrane region" description="Helical" evidence="9">
    <location>
        <begin position="25"/>
        <end position="46"/>
    </location>
</feature>
<dbReference type="SMART" id="SM00382">
    <property type="entry name" value="AAA"/>
    <property type="match status" value="1"/>
</dbReference>
<dbReference type="RefSeq" id="WP_184709780.1">
    <property type="nucleotide sequence ID" value="NZ_JACHKZ010000020.1"/>
</dbReference>
<proteinExistence type="predicted"/>
<evidence type="ECO:0000256" key="8">
    <source>
        <dbReference type="SAM" id="MobiDB-lite"/>
    </source>
</evidence>
<dbReference type="PROSITE" id="PS50893">
    <property type="entry name" value="ABC_TRANSPORTER_2"/>
    <property type="match status" value="1"/>
</dbReference>
<evidence type="ECO:0000313" key="13">
    <source>
        <dbReference type="Proteomes" id="UP000562492"/>
    </source>
</evidence>
<dbReference type="InterPro" id="IPR036640">
    <property type="entry name" value="ABC1_TM_sf"/>
</dbReference>
<dbReference type="InterPro" id="IPR014216">
    <property type="entry name" value="ABC_transptr_CydD"/>
</dbReference>
<evidence type="ECO:0000256" key="1">
    <source>
        <dbReference type="ARBA" id="ARBA00004651"/>
    </source>
</evidence>
<keyword evidence="2" id="KW-1003">Cell membrane</keyword>
<dbReference type="InterPro" id="IPR027417">
    <property type="entry name" value="P-loop_NTPase"/>
</dbReference>
<dbReference type="Gene3D" id="3.40.50.300">
    <property type="entry name" value="P-loop containing nucleotide triphosphate hydrolases"/>
    <property type="match status" value="1"/>
</dbReference>
<evidence type="ECO:0000256" key="6">
    <source>
        <dbReference type="ARBA" id="ARBA00022989"/>
    </source>
</evidence>
<dbReference type="GO" id="GO:0005524">
    <property type="term" value="F:ATP binding"/>
    <property type="evidence" value="ECO:0007669"/>
    <property type="project" value="UniProtKB-KW"/>
</dbReference>
<keyword evidence="13" id="KW-1185">Reference proteome</keyword>
<evidence type="ECO:0000259" key="11">
    <source>
        <dbReference type="PROSITE" id="PS50929"/>
    </source>
</evidence>
<feature type="region of interest" description="Disordered" evidence="8">
    <location>
        <begin position="562"/>
        <end position="582"/>
    </location>
</feature>
<dbReference type="SUPFAM" id="SSF90123">
    <property type="entry name" value="ABC transporter transmembrane region"/>
    <property type="match status" value="1"/>
</dbReference>
<dbReference type="Pfam" id="PF00005">
    <property type="entry name" value="ABC_tran"/>
    <property type="match status" value="1"/>
</dbReference>
<dbReference type="InterPro" id="IPR003439">
    <property type="entry name" value="ABC_transporter-like_ATP-bd"/>
</dbReference>
<organism evidence="12 13">
    <name type="scientific">Comamonas odontotermitis</name>
    <dbReference type="NCBI Taxonomy" id="379895"/>
    <lineage>
        <taxon>Bacteria</taxon>
        <taxon>Pseudomonadati</taxon>
        <taxon>Pseudomonadota</taxon>
        <taxon>Betaproteobacteria</taxon>
        <taxon>Burkholderiales</taxon>
        <taxon>Comamonadaceae</taxon>
        <taxon>Comamonas</taxon>
    </lineage>
</organism>
<evidence type="ECO:0000259" key="10">
    <source>
        <dbReference type="PROSITE" id="PS50893"/>
    </source>
</evidence>
<feature type="transmembrane region" description="Helical" evidence="9">
    <location>
        <begin position="241"/>
        <end position="265"/>
    </location>
</feature>
<name>A0ABR6RIA1_9BURK</name>
<dbReference type="SUPFAM" id="SSF52540">
    <property type="entry name" value="P-loop containing nucleoside triphosphate hydrolases"/>
    <property type="match status" value="1"/>
</dbReference>
<feature type="domain" description="ABC transporter" evidence="10">
    <location>
        <begin position="354"/>
        <end position="582"/>
    </location>
</feature>
<dbReference type="NCBIfam" id="TIGR02857">
    <property type="entry name" value="CydD"/>
    <property type="match status" value="1"/>
</dbReference>
<evidence type="ECO:0000256" key="3">
    <source>
        <dbReference type="ARBA" id="ARBA00022692"/>
    </source>
</evidence>
<keyword evidence="4" id="KW-0547">Nucleotide-binding</keyword>
<dbReference type="InterPro" id="IPR039421">
    <property type="entry name" value="Type_1_exporter"/>
</dbReference>
<sequence>MAADPLPFPSANAASAAERPSKGGAWLQAAAALLWLPQAAAIAWSIGALQQGTAWSQIWIALSVFLATGLVRALLDAAGLRVSFTSARLYTQQLRQQALKAVALHSPTDSQRPSPGLAASVLNEQADQITPYFARYTTARTKVMVLPPAILVCVAWFSWVSAVVLLVAAPLIPVFMALVGWRAEAASKKHLQEVGNLNQFLLDRLQGLASIRGLGAAPMVANQLAATAERLRCNTMAVLKIAFLSSAVLELFSALGVALVAVYVGFHLLGQLPFGSWGGQLSLAQAMFVLLLAPAFFEPLRELSAVWHDKAAGLAAEQALQALQKPGPQLVGANLCNATVHPMHSTASKHGLHIALQGVSFRYTDGGAQVVESLHAEIRPGEKIALWGESGSGKSTVMALIAGLAAPSQGNIRVGGLPMNGANAPGLRSRMAWVAQKPHLFATSLLANISLGRDLDDTTLQQAVHSAALGDVLAQRGNAIIGDGGLGLSGGEALRLTLARAAANPGCQLVLADEPTAHLDAETAEFVRQGLLRLAAGGATLVVATHDPLLAACMDRVLPLKKDSGSPPAFCDSEKREEGATV</sequence>
<dbReference type="Pfam" id="PF00664">
    <property type="entry name" value="ABC_membrane"/>
    <property type="match status" value="1"/>
</dbReference>
<dbReference type="EMBL" id="JACHKZ010000020">
    <property type="protein sequence ID" value="MBB6578884.1"/>
    <property type="molecule type" value="Genomic_DNA"/>
</dbReference>
<dbReference type="CDD" id="cd03228">
    <property type="entry name" value="ABCC_MRP_Like"/>
    <property type="match status" value="1"/>
</dbReference>
<reference evidence="12 13" key="1">
    <citation type="submission" date="2020-08" db="EMBL/GenBank/DDBJ databases">
        <title>Functional genomics of gut bacteria from endangered species of beetles.</title>
        <authorList>
            <person name="Carlos-Shanley C."/>
        </authorList>
    </citation>
    <scope>NUCLEOTIDE SEQUENCE [LARGE SCALE GENOMIC DNA]</scope>
    <source>
        <strain evidence="12 13">S00124</strain>
    </source>
</reference>
<evidence type="ECO:0000256" key="4">
    <source>
        <dbReference type="ARBA" id="ARBA00022741"/>
    </source>
</evidence>
<protein>
    <submittedName>
        <fullName evidence="12">ATP-binding cassette subfamily C protein CydD</fullName>
    </submittedName>
</protein>
<dbReference type="InterPro" id="IPR003593">
    <property type="entry name" value="AAA+_ATPase"/>
</dbReference>
<evidence type="ECO:0000256" key="5">
    <source>
        <dbReference type="ARBA" id="ARBA00022840"/>
    </source>
</evidence>
<comment type="caution">
    <text evidence="12">The sequence shown here is derived from an EMBL/GenBank/DDBJ whole genome shotgun (WGS) entry which is preliminary data.</text>
</comment>
<gene>
    <name evidence="12" type="ORF">HNP33_002989</name>
</gene>
<dbReference type="Proteomes" id="UP000562492">
    <property type="component" value="Unassembled WGS sequence"/>
</dbReference>
<feature type="domain" description="ABC transmembrane type-1" evidence="11">
    <location>
        <begin position="27"/>
        <end position="312"/>
    </location>
</feature>